<feature type="region of interest" description="Disordered" evidence="1">
    <location>
        <begin position="1"/>
        <end position="21"/>
    </location>
</feature>
<accession>A0A183UTS9</accession>
<dbReference type="Proteomes" id="UP000050794">
    <property type="component" value="Unassembled WGS sequence"/>
</dbReference>
<evidence type="ECO:0000256" key="1">
    <source>
        <dbReference type="SAM" id="MobiDB-lite"/>
    </source>
</evidence>
<protein>
    <submittedName>
        <fullName evidence="2 4">Uncharacterized protein</fullName>
    </submittedName>
</protein>
<reference evidence="2 3" key="2">
    <citation type="submission" date="2018-11" db="EMBL/GenBank/DDBJ databases">
        <authorList>
            <consortium name="Pathogen Informatics"/>
        </authorList>
    </citation>
    <scope>NUCLEOTIDE SEQUENCE [LARGE SCALE GENOMIC DNA]</scope>
</reference>
<name>A0A183UTS9_TOXCA</name>
<dbReference type="WBParaSite" id="TCNE_0001189901-mRNA-1">
    <property type="protein sequence ID" value="TCNE_0001189901-mRNA-1"/>
    <property type="gene ID" value="TCNE_0001189901"/>
</dbReference>
<keyword evidence="3" id="KW-1185">Reference proteome</keyword>
<organism evidence="3 4">
    <name type="scientific">Toxocara canis</name>
    <name type="common">Canine roundworm</name>
    <dbReference type="NCBI Taxonomy" id="6265"/>
    <lineage>
        <taxon>Eukaryota</taxon>
        <taxon>Metazoa</taxon>
        <taxon>Ecdysozoa</taxon>
        <taxon>Nematoda</taxon>
        <taxon>Chromadorea</taxon>
        <taxon>Rhabditida</taxon>
        <taxon>Spirurina</taxon>
        <taxon>Ascaridomorpha</taxon>
        <taxon>Ascaridoidea</taxon>
        <taxon>Toxocaridae</taxon>
        <taxon>Toxocara</taxon>
    </lineage>
</organism>
<evidence type="ECO:0000313" key="4">
    <source>
        <dbReference type="WBParaSite" id="TCNE_0001189901-mRNA-1"/>
    </source>
</evidence>
<feature type="compositionally biased region" description="Polar residues" evidence="1">
    <location>
        <begin position="8"/>
        <end position="21"/>
    </location>
</feature>
<gene>
    <name evidence="2" type="ORF">TCNE_LOCUS11899</name>
</gene>
<sequence length="180" mass="21162">MPDEKTKSSNVPKQKSSRQTHINDLLITTAYRQQIRNEFLENVRKDISNMCEIANVAESERNKRIEQLNDETRALIECANEYMAKANEQLASLARTDPSTNTNVNIEELIESTKEEFRQMFEMYMKEFRFDKIYIDDLIEGAVNEFALTEPTFRSHDNTIEMELMRKIAEKEKQIENVIN</sequence>
<evidence type="ECO:0000313" key="3">
    <source>
        <dbReference type="Proteomes" id="UP000050794"/>
    </source>
</evidence>
<dbReference type="EMBL" id="UYWY01021033">
    <property type="protein sequence ID" value="VDM43220.1"/>
    <property type="molecule type" value="Genomic_DNA"/>
</dbReference>
<proteinExistence type="predicted"/>
<dbReference type="AlphaFoldDB" id="A0A183UTS9"/>
<evidence type="ECO:0000313" key="2">
    <source>
        <dbReference type="EMBL" id="VDM43220.1"/>
    </source>
</evidence>
<reference evidence="4" key="1">
    <citation type="submission" date="2016-06" db="UniProtKB">
        <authorList>
            <consortium name="WormBaseParasite"/>
        </authorList>
    </citation>
    <scope>IDENTIFICATION</scope>
</reference>